<reference evidence="1 2" key="1">
    <citation type="submission" date="2017-06" db="EMBL/GenBank/DDBJ databases">
        <title>Draft genome of Bartonella tribocorum strain L103, isolated from a rodent in Laos.</title>
        <authorList>
            <person name="Hadjadj L."/>
            <person name="Jiyipong T."/>
            <person name="Morand S."/>
            <person name="Diene S.M."/>
            <person name="Rolain J.-M."/>
        </authorList>
    </citation>
    <scope>NUCLEOTIDE SEQUENCE [LARGE SCALE GENOMIC DNA]</scope>
    <source>
        <strain evidence="1 2">L103</strain>
    </source>
</reference>
<gene>
    <name evidence="1" type="ORF">CER18_08340</name>
</gene>
<proteinExistence type="predicted"/>
<sequence>MMFINEWRGLKDMETLQSESVVMKKINRTTHSRYIRFWLDIPAFGSIYPLLARCIRFWKWPFASYGVVKVFLCRIK</sequence>
<accession>A0A2N9Y8R6</accession>
<name>A0A2N9Y8R6_9HYPH</name>
<dbReference type="AlphaFoldDB" id="A0A2N9Y8R6"/>
<evidence type="ECO:0000313" key="2">
    <source>
        <dbReference type="Proteomes" id="UP000229839"/>
    </source>
</evidence>
<dbReference type="Proteomes" id="UP000229839">
    <property type="component" value="Unassembled WGS sequence"/>
</dbReference>
<protein>
    <submittedName>
        <fullName evidence="1">Uncharacterized protein</fullName>
    </submittedName>
</protein>
<dbReference type="EMBL" id="NJGE01000025">
    <property type="protein sequence ID" value="PIT68099.1"/>
    <property type="molecule type" value="Genomic_DNA"/>
</dbReference>
<comment type="caution">
    <text evidence="1">The sequence shown here is derived from an EMBL/GenBank/DDBJ whole genome shotgun (WGS) entry which is preliminary data.</text>
</comment>
<evidence type="ECO:0000313" key="1">
    <source>
        <dbReference type="EMBL" id="PIT68099.1"/>
    </source>
</evidence>
<organism evidence="1 2">
    <name type="scientific">Bartonella tribocorum</name>
    <dbReference type="NCBI Taxonomy" id="85701"/>
    <lineage>
        <taxon>Bacteria</taxon>
        <taxon>Pseudomonadati</taxon>
        <taxon>Pseudomonadota</taxon>
        <taxon>Alphaproteobacteria</taxon>
        <taxon>Hyphomicrobiales</taxon>
        <taxon>Bartonellaceae</taxon>
        <taxon>Bartonella</taxon>
    </lineage>
</organism>